<dbReference type="Pfam" id="PF02145">
    <property type="entry name" value="Rap_GAP"/>
    <property type="match status" value="1"/>
</dbReference>
<dbReference type="GO" id="GO:0005096">
    <property type="term" value="F:GTPase activator activity"/>
    <property type="evidence" value="ECO:0007669"/>
    <property type="project" value="UniProtKB-KW"/>
</dbReference>
<dbReference type="OrthoDB" id="1749473at2759"/>
<feature type="domain" description="Rap-GAP" evidence="3">
    <location>
        <begin position="697"/>
        <end position="925"/>
    </location>
</feature>
<evidence type="ECO:0000313" key="4">
    <source>
        <dbReference type="EMBL" id="RKP04831.1"/>
    </source>
</evidence>
<dbReference type="PANTHER" id="PTHR21344:SF1">
    <property type="entry name" value="RAL GTPASE-ACTIVATING PROTEIN SUBUNIT BETA"/>
    <property type="match status" value="1"/>
</dbReference>
<dbReference type="PROSITE" id="PS50085">
    <property type="entry name" value="RAPGAP"/>
    <property type="match status" value="1"/>
</dbReference>
<protein>
    <recommendedName>
        <fullName evidence="3">Rap-GAP domain-containing protein</fullName>
    </recommendedName>
</protein>
<gene>
    <name evidence="4" type="ORF">THASP1DRAFT_33358</name>
</gene>
<dbReference type="InterPro" id="IPR035974">
    <property type="entry name" value="Rap/Ran-GAP_sf"/>
</dbReference>
<accession>A0A4P9XHQ9</accession>
<sequence>MLSAVGGASADPIKTPGNPLPPDGNTILHLFGDWLFDTAMLQSHDPRILEGKITAISVLCRVISSPQRRTQVLRQHLDRFYATIMECTRTRSALQAILLEGELLIAADLEGSGVLLPDLISALRCMLPWLSRELPETRLANYQTWRLAALRLLTSIICLPSGLASMPLRKDWTPPFISGMTPNSHGELHVLNRIRDMYARQGSTTGNTGTYADLNRPIVEMVLASIANEKNPFSFVRLVRLAQAHVMEDAGATKGLAPVVVKTILDKVLAEELSAQGINAGFETLTDLAEWCKQNGCVDLECARQVILSVCRMIQAVFIKNNADFTILHGAFECLFRWVSSSRQLIEDPNMYRAVMQTLEHSLRINGANAGRVSQNAGAANDSSVTQRMKRDIKRFARQRASSQTSATMANLATSAITGTTSYATNLFGGSMIVEPGQEGIMLQWELKIYLRRFMDLISHSQEQLSIHASATAAAALDDLGPLRRFVDEHRQSDQTNRGVRFVMVDHRMIVGYMEVPASDHSSACAEHNDDEIVLVLRDVMGKHIHHARSRIADTAFLQRRKEMNATTGCAPKYAPPPANGDHAGAAPTSNVISVHAANEGCIPAFDHMFAEGSDSARAAEMVERLVIDQAERETCNANMLSPEKLRSMYAQAPKASGDADRVCTFRQFVTQIGYLRHENRGDVAVLPLTHKLLDTLASFDRISTRQQIGVSMYYAQTQPTTKERLIDPEVHGSVSLEFDRFLRNLGDKVDVASHTGFCGGLNAQNAATTLYYACDDAEIVFHVPYLIHGCTATEEITADDAWDCFRTISTNDVLACLWVQNDPAGAFEFIGTQILSERSQTIGCILIKPLSSLSGLYWLRIVLRHNSDNVTSSFGPLINGMIATARTLPLLIRGAAIHAQQHRDTRRDWRLEPYVQRHNLLEEVSRNHALATPFNEFFKHVFAD</sequence>
<dbReference type="SUPFAM" id="SSF111347">
    <property type="entry name" value="Rap/Ran-GAP"/>
    <property type="match status" value="1"/>
</dbReference>
<name>A0A4P9XHQ9_9FUNG</name>
<dbReference type="InterPro" id="IPR039930">
    <property type="entry name" value="RALGAPB"/>
</dbReference>
<dbReference type="AlphaFoldDB" id="A0A4P9XHQ9"/>
<dbReference type="Proteomes" id="UP000271241">
    <property type="component" value="Unassembled WGS sequence"/>
</dbReference>
<evidence type="ECO:0000259" key="3">
    <source>
        <dbReference type="PROSITE" id="PS50085"/>
    </source>
</evidence>
<feature type="region of interest" description="Disordered" evidence="2">
    <location>
        <begin position="1"/>
        <end position="21"/>
    </location>
</feature>
<organism evidence="4 5">
    <name type="scientific">Thamnocephalis sphaerospora</name>
    <dbReference type="NCBI Taxonomy" id="78915"/>
    <lineage>
        <taxon>Eukaryota</taxon>
        <taxon>Fungi</taxon>
        <taxon>Fungi incertae sedis</taxon>
        <taxon>Zoopagomycota</taxon>
        <taxon>Zoopagomycotina</taxon>
        <taxon>Zoopagomycetes</taxon>
        <taxon>Zoopagales</taxon>
        <taxon>Sigmoideomycetaceae</taxon>
        <taxon>Thamnocephalis</taxon>
    </lineage>
</organism>
<proteinExistence type="predicted"/>
<dbReference type="InterPro" id="IPR000331">
    <property type="entry name" value="Rap/Ran_GAP_dom"/>
</dbReference>
<dbReference type="Gene3D" id="3.40.50.11210">
    <property type="entry name" value="Rap/Ran-GAP"/>
    <property type="match status" value="1"/>
</dbReference>
<dbReference type="GO" id="GO:0051056">
    <property type="term" value="P:regulation of small GTPase mediated signal transduction"/>
    <property type="evidence" value="ECO:0007669"/>
    <property type="project" value="InterPro"/>
</dbReference>
<dbReference type="PANTHER" id="PTHR21344">
    <property type="entry name" value="RAL GTPASE-ACTIVATING PROTEIN SUBUNIT BETA"/>
    <property type="match status" value="1"/>
</dbReference>
<keyword evidence="1" id="KW-0343">GTPase activation</keyword>
<evidence type="ECO:0000313" key="5">
    <source>
        <dbReference type="Proteomes" id="UP000271241"/>
    </source>
</evidence>
<evidence type="ECO:0000256" key="1">
    <source>
        <dbReference type="ARBA" id="ARBA00022468"/>
    </source>
</evidence>
<dbReference type="STRING" id="78915.A0A4P9XHQ9"/>
<keyword evidence="5" id="KW-1185">Reference proteome</keyword>
<reference evidence="5" key="1">
    <citation type="journal article" date="2018" name="Nat. Microbiol.">
        <title>Leveraging single-cell genomics to expand the fungal tree of life.</title>
        <authorList>
            <person name="Ahrendt S.R."/>
            <person name="Quandt C.A."/>
            <person name="Ciobanu D."/>
            <person name="Clum A."/>
            <person name="Salamov A."/>
            <person name="Andreopoulos B."/>
            <person name="Cheng J.F."/>
            <person name="Woyke T."/>
            <person name="Pelin A."/>
            <person name="Henrissat B."/>
            <person name="Reynolds N.K."/>
            <person name="Benny G.L."/>
            <person name="Smith M.E."/>
            <person name="James T.Y."/>
            <person name="Grigoriev I.V."/>
        </authorList>
    </citation>
    <scope>NUCLEOTIDE SEQUENCE [LARGE SCALE GENOMIC DNA]</scope>
    <source>
        <strain evidence="5">RSA 1356</strain>
    </source>
</reference>
<evidence type="ECO:0000256" key="2">
    <source>
        <dbReference type="SAM" id="MobiDB-lite"/>
    </source>
</evidence>
<dbReference type="EMBL" id="KZ993422">
    <property type="protein sequence ID" value="RKP04831.1"/>
    <property type="molecule type" value="Genomic_DNA"/>
</dbReference>